<evidence type="ECO:0000313" key="2">
    <source>
        <dbReference type="EMBL" id="CAL6078744.1"/>
    </source>
</evidence>
<dbReference type="AlphaFoldDB" id="A0AA86VQG3"/>
<evidence type="ECO:0000313" key="1">
    <source>
        <dbReference type="EMBL" id="CAI9973528.1"/>
    </source>
</evidence>
<reference evidence="1" key="1">
    <citation type="submission" date="2023-06" db="EMBL/GenBank/DDBJ databases">
        <authorList>
            <person name="Kurt Z."/>
        </authorList>
    </citation>
    <scope>NUCLEOTIDE SEQUENCE</scope>
</reference>
<reference evidence="2 3" key="2">
    <citation type="submission" date="2024-07" db="EMBL/GenBank/DDBJ databases">
        <authorList>
            <person name="Akdeniz Z."/>
        </authorList>
    </citation>
    <scope>NUCLEOTIDE SEQUENCE [LARGE SCALE GENOMIC DNA]</scope>
</reference>
<sequence length="123" mass="14496">MQPLQIQLDQSQREICIGQAQNQIQQIQTTKYEDEQIYKKVCKSKLGSVPECKFKAINGSISVSSTILKCFQAWIKFRANVDQSSPKKLTETTLYHSFQHKFSNCIKPRFRCYWIRKCRKRQS</sequence>
<keyword evidence="3" id="KW-1185">Reference proteome</keyword>
<evidence type="ECO:0000313" key="3">
    <source>
        <dbReference type="Proteomes" id="UP001642409"/>
    </source>
</evidence>
<accession>A0AA86VQG3</accession>
<dbReference type="Proteomes" id="UP001642409">
    <property type="component" value="Unassembled WGS sequence"/>
</dbReference>
<comment type="caution">
    <text evidence="1">The sequence shown here is derived from an EMBL/GenBank/DDBJ whole genome shotgun (WGS) entry which is preliminary data.</text>
</comment>
<dbReference type="EMBL" id="CATOUU010001124">
    <property type="protein sequence ID" value="CAI9973528.1"/>
    <property type="molecule type" value="Genomic_DNA"/>
</dbReference>
<protein>
    <submittedName>
        <fullName evidence="1">START domain-containing protein</fullName>
    </submittedName>
    <submittedName>
        <fullName evidence="2">START_domain-containing protein</fullName>
    </submittedName>
</protein>
<name>A0AA86VQG3_9EUKA</name>
<proteinExistence type="predicted"/>
<dbReference type="EMBL" id="CAXDID020000336">
    <property type="protein sequence ID" value="CAL6078744.1"/>
    <property type="molecule type" value="Genomic_DNA"/>
</dbReference>
<gene>
    <name evidence="2" type="ORF">HINF_LOCUS59051</name>
    <name evidence="1" type="ORF">HINF_LOCUS61173</name>
</gene>
<organism evidence="1">
    <name type="scientific">Hexamita inflata</name>
    <dbReference type="NCBI Taxonomy" id="28002"/>
    <lineage>
        <taxon>Eukaryota</taxon>
        <taxon>Metamonada</taxon>
        <taxon>Diplomonadida</taxon>
        <taxon>Hexamitidae</taxon>
        <taxon>Hexamitinae</taxon>
        <taxon>Hexamita</taxon>
    </lineage>
</organism>